<evidence type="ECO:0000313" key="8">
    <source>
        <dbReference type="Proteomes" id="UP000677054"/>
    </source>
</evidence>
<keyword evidence="8" id="KW-1185">Reference proteome</keyword>
<dbReference type="Proteomes" id="UP000677054">
    <property type="component" value="Unassembled WGS sequence"/>
</dbReference>
<dbReference type="Gene3D" id="3.30.160.60">
    <property type="entry name" value="Classic Zinc Finger"/>
    <property type="match status" value="3"/>
</dbReference>
<dbReference type="PROSITE" id="PS00028">
    <property type="entry name" value="ZINC_FINGER_C2H2_1"/>
    <property type="match status" value="4"/>
</dbReference>
<reference evidence="7" key="1">
    <citation type="submission" date="2020-11" db="EMBL/GenBank/DDBJ databases">
        <authorList>
            <person name="Tran Van P."/>
        </authorList>
    </citation>
    <scope>NUCLEOTIDE SEQUENCE</scope>
</reference>
<organism evidence="7">
    <name type="scientific">Darwinula stevensoni</name>
    <dbReference type="NCBI Taxonomy" id="69355"/>
    <lineage>
        <taxon>Eukaryota</taxon>
        <taxon>Metazoa</taxon>
        <taxon>Ecdysozoa</taxon>
        <taxon>Arthropoda</taxon>
        <taxon>Crustacea</taxon>
        <taxon>Oligostraca</taxon>
        <taxon>Ostracoda</taxon>
        <taxon>Podocopa</taxon>
        <taxon>Podocopida</taxon>
        <taxon>Darwinulocopina</taxon>
        <taxon>Darwinuloidea</taxon>
        <taxon>Darwinulidae</taxon>
        <taxon>Darwinula</taxon>
    </lineage>
</organism>
<accession>A0A7R9A8V3</accession>
<feature type="domain" description="C2H2-type" evidence="6">
    <location>
        <begin position="177"/>
        <end position="204"/>
    </location>
</feature>
<gene>
    <name evidence="7" type="ORF">DSTB1V02_LOCUS9416</name>
</gene>
<dbReference type="GO" id="GO:0008270">
    <property type="term" value="F:zinc ion binding"/>
    <property type="evidence" value="ECO:0007669"/>
    <property type="project" value="UniProtKB-KW"/>
</dbReference>
<evidence type="ECO:0000256" key="2">
    <source>
        <dbReference type="ARBA" id="ARBA00022737"/>
    </source>
</evidence>
<sequence length="454" mass="51152">MQGTAKKKKSQFKMESMKSISRVFELVEAKVSSKISASLATWQLEELKVKAATHGEVHGTNVLTVRGTLKNLIELEVLICEYLSQIVGLEDAPKSTVSQYLQDRMEMEDQVVETKDSPMEVLPLIIDQHGQMPRRNVKLPLALREDYCMDERENEVEGKGSMRAAKQRYEERVSSRFLCHLCSFKTGRQSHLEKHLKLHLVSRNLNHNHGGDGHSALLLQRYPGFSQGSLKYERKEGYCGHSRHVHMGSLLEVEVGGGGEECEYVGKERRHLSRHEQTAHSENRSFLCSTCGKSFKRSDTLAQHIALHEGSIRCSECGKPCRSKQQLSEHKVTHHSTKMYLCEQCGKTFKRSTTRMRHLRQVHLHPGSHSCPICGMTFNSPFSLKRHKTSHEAKESMLSQALSTARNSSTGMGTHTIPGSLGCEEVGGGVEELRPTFESLVSYEQPARLFVLPC</sequence>
<keyword evidence="3 5" id="KW-0863">Zinc-finger</keyword>
<keyword evidence="4" id="KW-0862">Zinc</keyword>
<dbReference type="Pfam" id="PF00096">
    <property type="entry name" value="zf-C2H2"/>
    <property type="match status" value="2"/>
</dbReference>
<feature type="domain" description="C2H2-type" evidence="6">
    <location>
        <begin position="286"/>
        <end position="313"/>
    </location>
</feature>
<keyword evidence="1" id="KW-0479">Metal-binding</keyword>
<name>A0A7R9A8V3_9CRUS</name>
<evidence type="ECO:0000256" key="5">
    <source>
        <dbReference type="PROSITE-ProRule" id="PRU00042"/>
    </source>
</evidence>
<dbReference type="PANTHER" id="PTHR23226">
    <property type="entry name" value="ZINC FINGER AND SCAN DOMAIN-CONTAINING"/>
    <property type="match status" value="1"/>
</dbReference>
<feature type="domain" description="C2H2-type" evidence="6">
    <location>
        <begin position="312"/>
        <end position="339"/>
    </location>
</feature>
<dbReference type="AlphaFoldDB" id="A0A7R9A8V3"/>
<dbReference type="InterPro" id="IPR013087">
    <property type="entry name" value="Znf_C2H2_type"/>
</dbReference>
<feature type="domain" description="C2H2-type" evidence="6">
    <location>
        <begin position="340"/>
        <end position="370"/>
    </location>
</feature>
<dbReference type="EMBL" id="CAJPEV010002405">
    <property type="protein sequence ID" value="CAG0896776.1"/>
    <property type="molecule type" value="Genomic_DNA"/>
</dbReference>
<dbReference type="SUPFAM" id="SSF57667">
    <property type="entry name" value="beta-beta-alpha zinc fingers"/>
    <property type="match status" value="2"/>
</dbReference>
<evidence type="ECO:0000259" key="6">
    <source>
        <dbReference type="PROSITE" id="PS50157"/>
    </source>
</evidence>
<evidence type="ECO:0000313" key="7">
    <source>
        <dbReference type="EMBL" id="CAD7249628.1"/>
    </source>
</evidence>
<dbReference type="SMART" id="SM00355">
    <property type="entry name" value="ZnF_C2H2"/>
    <property type="match status" value="6"/>
</dbReference>
<dbReference type="EMBL" id="LR901922">
    <property type="protein sequence ID" value="CAD7249628.1"/>
    <property type="molecule type" value="Genomic_DNA"/>
</dbReference>
<dbReference type="PROSITE" id="PS50157">
    <property type="entry name" value="ZINC_FINGER_C2H2_2"/>
    <property type="match status" value="5"/>
</dbReference>
<feature type="domain" description="C2H2-type" evidence="6">
    <location>
        <begin position="369"/>
        <end position="396"/>
    </location>
</feature>
<proteinExistence type="predicted"/>
<keyword evidence="2" id="KW-0677">Repeat</keyword>
<evidence type="ECO:0000256" key="4">
    <source>
        <dbReference type="ARBA" id="ARBA00022833"/>
    </source>
</evidence>
<dbReference type="OrthoDB" id="6360193at2759"/>
<evidence type="ECO:0000256" key="3">
    <source>
        <dbReference type="ARBA" id="ARBA00022771"/>
    </source>
</evidence>
<protein>
    <recommendedName>
        <fullName evidence="6">C2H2-type domain-containing protein</fullName>
    </recommendedName>
</protein>
<dbReference type="InterPro" id="IPR036236">
    <property type="entry name" value="Znf_C2H2_sf"/>
</dbReference>
<dbReference type="Pfam" id="PF13894">
    <property type="entry name" value="zf-C2H2_4"/>
    <property type="match status" value="1"/>
</dbReference>
<evidence type="ECO:0000256" key="1">
    <source>
        <dbReference type="ARBA" id="ARBA00022723"/>
    </source>
</evidence>